<evidence type="ECO:0000313" key="2">
    <source>
        <dbReference type="EMBL" id="CAH0730690.1"/>
    </source>
</evidence>
<reference evidence="2" key="1">
    <citation type="submission" date="2021-12" db="EMBL/GenBank/DDBJ databases">
        <authorList>
            <person name="Martin H S."/>
        </authorList>
    </citation>
    <scope>NUCLEOTIDE SEQUENCE</scope>
</reference>
<feature type="compositionally biased region" description="Basic and acidic residues" evidence="1">
    <location>
        <begin position="320"/>
        <end position="329"/>
    </location>
</feature>
<feature type="region of interest" description="Disordered" evidence="1">
    <location>
        <begin position="160"/>
        <end position="195"/>
    </location>
</feature>
<gene>
    <name evidence="2" type="ORF">BINO364_LOCUS15649</name>
</gene>
<sequence>MKMLPLRSCNEPFSARPPRIASASYTHINTQKVFLPVRNYSTSHLLKYHTHGVISKREYSKACNAGCPCPFPCGPCGCKSGCGCLPPPCNTPPRCLQYMTGYYYYPYGTWFCGPYHVAGTCGSVGGKCPYPCPKCCAACVCTAPNTEYAENKRKNDNPFPAESPCQSLSDTPQSQRGISKLFNLNPNKTKNELRPKRTLPPVMTSMIYPYQNTSSQSKNISPQSNVAVKSQRIYPVLYNKNKSNSYHTRAKQQTQDLSPIYDRSQQMKSIYDQKRHKMTNSMQEDRTISEKKKRDSLHKHDLLKYSRFVKRERKSHRPRVSKDFEPFEL</sequence>
<protein>
    <submittedName>
        <fullName evidence="2">Uncharacterized protein</fullName>
    </submittedName>
</protein>
<dbReference type="OrthoDB" id="7493852at2759"/>
<feature type="compositionally biased region" description="Basic and acidic residues" evidence="1">
    <location>
        <begin position="283"/>
        <end position="304"/>
    </location>
</feature>
<evidence type="ECO:0000256" key="1">
    <source>
        <dbReference type="SAM" id="MobiDB-lite"/>
    </source>
</evidence>
<dbReference type="Proteomes" id="UP000838878">
    <property type="component" value="Chromosome 8"/>
</dbReference>
<accession>A0A8J9VYM6</accession>
<dbReference type="AlphaFoldDB" id="A0A8J9VYM6"/>
<feature type="region of interest" description="Disordered" evidence="1">
    <location>
        <begin position="277"/>
        <end position="329"/>
    </location>
</feature>
<feature type="compositionally biased region" description="Polar residues" evidence="1">
    <location>
        <begin position="164"/>
        <end position="188"/>
    </location>
</feature>
<keyword evidence="3" id="KW-1185">Reference proteome</keyword>
<feature type="non-terminal residue" evidence="2">
    <location>
        <position position="329"/>
    </location>
</feature>
<organism evidence="2 3">
    <name type="scientific">Brenthis ino</name>
    <name type="common">lesser marbled fritillary</name>
    <dbReference type="NCBI Taxonomy" id="405034"/>
    <lineage>
        <taxon>Eukaryota</taxon>
        <taxon>Metazoa</taxon>
        <taxon>Ecdysozoa</taxon>
        <taxon>Arthropoda</taxon>
        <taxon>Hexapoda</taxon>
        <taxon>Insecta</taxon>
        <taxon>Pterygota</taxon>
        <taxon>Neoptera</taxon>
        <taxon>Endopterygota</taxon>
        <taxon>Lepidoptera</taxon>
        <taxon>Glossata</taxon>
        <taxon>Ditrysia</taxon>
        <taxon>Papilionoidea</taxon>
        <taxon>Nymphalidae</taxon>
        <taxon>Heliconiinae</taxon>
        <taxon>Argynnini</taxon>
        <taxon>Brenthis</taxon>
    </lineage>
</organism>
<feature type="compositionally biased region" description="Basic residues" evidence="1">
    <location>
        <begin position="307"/>
        <end position="319"/>
    </location>
</feature>
<name>A0A8J9VYM6_9NEOP</name>
<proteinExistence type="predicted"/>
<dbReference type="EMBL" id="OV170228">
    <property type="protein sequence ID" value="CAH0730690.1"/>
    <property type="molecule type" value="Genomic_DNA"/>
</dbReference>
<evidence type="ECO:0000313" key="3">
    <source>
        <dbReference type="Proteomes" id="UP000838878"/>
    </source>
</evidence>